<dbReference type="PANTHER" id="PTHR13952">
    <property type="entry name" value="U1 SMALL NUCLEAR RIBONUCLEOPROTEIN 70 KD"/>
    <property type="match status" value="1"/>
</dbReference>
<dbReference type="EMBL" id="JAAWWB010000006">
    <property type="protein sequence ID" value="KAG6780626.1"/>
    <property type="molecule type" value="Genomic_DNA"/>
</dbReference>
<reference evidence="5" key="1">
    <citation type="journal article" date="2020" name="bioRxiv">
        <title>Hybrid origin of Populus tomentosa Carr. identified through genome sequencing and phylogenomic analysis.</title>
        <authorList>
            <person name="An X."/>
            <person name="Gao K."/>
            <person name="Chen Z."/>
            <person name="Li J."/>
            <person name="Yang X."/>
            <person name="Yang X."/>
            <person name="Zhou J."/>
            <person name="Guo T."/>
            <person name="Zhao T."/>
            <person name="Huang S."/>
            <person name="Miao D."/>
            <person name="Khan W.U."/>
            <person name="Rao P."/>
            <person name="Ye M."/>
            <person name="Lei B."/>
            <person name="Liao W."/>
            <person name="Wang J."/>
            <person name="Ji L."/>
            <person name="Li Y."/>
            <person name="Guo B."/>
            <person name="Mustafa N.S."/>
            <person name="Li S."/>
            <person name="Yun Q."/>
            <person name="Keller S.R."/>
            <person name="Mao J."/>
            <person name="Zhang R."/>
            <person name="Strauss S.H."/>
        </authorList>
    </citation>
    <scope>NUCLEOTIDE SEQUENCE</scope>
    <source>
        <strain evidence="5">GM15</strain>
        <tissue evidence="5">Leaf</tissue>
    </source>
</reference>
<keyword evidence="6" id="KW-1185">Reference proteome</keyword>
<keyword evidence="2" id="KW-0539">Nucleus</keyword>
<comment type="subcellular location">
    <subcellularLocation>
        <location evidence="1">Nucleus</location>
    </subcellularLocation>
</comment>
<dbReference type="GO" id="GO:0003729">
    <property type="term" value="F:mRNA binding"/>
    <property type="evidence" value="ECO:0007669"/>
    <property type="project" value="TreeGrafter"/>
</dbReference>
<dbReference type="GO" id="GO:0030619">
    <property type="term" value="F:U1 snRNA binding"/>
    <property type="evidence" value="ECO:0007669"/>
    <property type="project" value="TreeGrafter"/>
</dbReference>
<keyword evidence="3" id="KW-0694">RNA-binding</keyword>
<evidence type="ECO:0000313" key="6">
    <source>
        <dbReference type="Proteomes" id="UP000886885"/>
    </source>
</evidence>
<organism evidence="5 6">
    <name type="scientific">Populus tomentosa</name>
    <name type="common">Chinese white poplar</name>
    <dbReference type="NCBI Taxonomy" id="118781"/>
    <lineage>
        <taxon>Eukaryota</taxon>
        <taxon>Viridiplantae</taxon>
        <taxon>Streptophyta</taxon>
        <taxon>Embryophyta</taxon>
        <taxon>Tracheophyta</taxon>
        <taxon>Spermatophyta</taxon>
        <taxon>Magnoliopsida</taxon>
        <taxon>eudicotyledons</taxon>
        <taxon>Gunneridae</taxon>
        <taxon>Pentapetalae</taxon>
        <taxon>rosids</taxon>
        <taxon>fabids</taxon>
        <taxon>Malpighiales</taxon>
        <taxon>Salicaceae</taxon>
        <taxon>Saliceae</taxon>
        <taxon>Populus</taxon>
    </lineage>
</organism>
<dbReference type="GO" id="GO:0000398">
    <property type="term" value="P:mRNA splicing, via spliceosome"/>
    <property type="evidence" value="ECO:0007669"/>
    <property type="project" value="TreeGrafter"/>
</dbReference>
<dbReference type="InterPro" id="IPR051183">
    <property type="entry name" value="U1_U11-U12_snRNP_70-35kDa"/>
</dbReference>
<evidence type="ECO:0000259" key="4">
    <source>
        <dbReference type="PROSITE" id="PS50102"/>
    </source>
</evidence>
<gene>
    <name evidence="5" type="ORF">POTOM_013493</name>
</gene>
<dbReference type="InterPro" id="IPR000504">
    <property type="entry name" value="RRM_dom"/>
</dbReference>
<dbReference type="GO" id="GO:0005685">
    <property type="term" value="C:U1 snRNP"/>
    <property type="evidence" value="ECO:0007669"/>
    <property type="project" value="TreeGrafter"/>
</dbReference>
<sequence length="246" mass="28685">MEVMMMMSQTRPLSTVSIPIPSLANAVSQRNFKNPKTLKLRASISNPNFPLASRIMVTRSDWSNEGTLFGYFEQEVRFLRFAFKQNRRFPEGDRGNNPRNIHTLVMFGLWRFKKMEFIALALLMMERSTRIFRKFSLRKMIDIGHSISESTLHEEFSNFGEIAEVKLVKDETIKRSKPYAFIQYTSQDDAILALENMDRKTLDGRLIFVDLAKPGKDRFRGYMKTCGPPKKQQVQDTQDEVADCWY</sequence>
<dbReference type="GO" id="GO:0071011">
    <property type="term" value="C:precatalytic spliceosome"/>
    <property type="evidence" value="ECO:0007669"/>
    <property type="project" value="TreeGrafter"/>
</dbReference>
<comment type="caution">
    <text evidence="5">The sequence shown here is derived from an EMBL/GenBank/DDBJ whole genome shotgun (WGS) entry which is preliminary data.</text>
</comment>
<dbReference type="PROSITE" id="PS50102">
    <property type="entry name" value="RRM"/>
    <property type="match status" value="1"/>
</dbReference>
<dbReference type="SMART" id="SM00360">
    <property type="entry name" value="RRM"/>
    <property type="match status" value="1"/>
</dbReference>
<evidence type="ECO:0000313" key="5">
    <source>
        <dbReference type="EMBL" id="KAG6780626.1"/>
    </source>
</evidence>
<proteinExistence type="predicted"/>
<name>A0A8X8A4W5_POPTO</name>
<dbReference type="CDD" id="cd00590">
    <property type="entry name" value="RRM_SF"/>
    <property type="match status" value="1"/>
</dbReference>
<dbReference type="AlphaFoldDB" id="A0A8X8A4W5"/>
<evidence type="ECO:0000256" key="1">
    <source>
        <dbReference type="ARBA" id="ARBA00004123"/>
    </source>
</evidence>
<dbReference type="PANTHER" id="PTHR13952:SF19">
    <property type="entry name" value="GLYCINE-RICH RNA-BINDING PROTEIN 4, MITOCHONDRIAL ISOFORM X1"/>
    <property type="match status" value="1"/>
</dbReference>
<protein>
    <recommendedName>
        <fullName evidence="4">RRM domain-containing protein</fullName>
    </recommendedName>
</protein>
<feature type="domain" description="RRM" evidence="4">
    <location>
        <begin position="133"/>
        <end position="214"/>
    </location>
</feature>
<dbReference type="OrthoDB" id="439808at2759"/>
<evidence type="ECO:0000256" key="3">
    <source>
        <dbReference type="PROSITE-ProRule" id="PRU00176"/>
    </source>
</evidence>
<dbReference type="Pfam" id="PF00076">
    <property type="entry name" value="RRM_1"/>
    <property type="match status" value="1"/>
</dbReference>
<dbReference type="Proteomes" id="UP000886885">
    <property type="component" value="Chromosome 3D"/>
</dbReference>
<evidence type="ECO:0000256" key="2">
    <source>
        <dbReference type="ARBA" id="ARBA00023242"/>
    </source>
</evidence>
<accession>A0A8X8A4W5</accession>
<dbReference type="GO" id="GO:0071004">
    <property type="term" value="C:U2-type prespliceosome"/>
    <property type="evidence" value="ECO:0007669"/>
    <property type="project" value="TreeGrafter"/>
</dbReference>